<comment type="caution">
    <text evidence="1">The sequence shown here is derived from an EMBL/GenBank/DDBJ whole genome shotgun (WGS) entry which is preliminary data.</text>
</comment>
<protein>
    <submittedName>
        <fullName evidence="1">Major facilitator superfamily domain, general substrate transporter</fullName>
    </submittedName>
</protein>
<dbReference type="Proteomes" id="UP000245207">
    <property type="component" value="Unassembled WGS sequence"/>
</dbReference>
<dbReference type="OrthoDB" id="410267at2759"/>
<organism evidence="1 2">
    <name type="scientific">Artemisia annua</name>
    <name type="common">Sweet wormwood</name>
    <dbReference type="NCBI Taxonomy" id="35608"/>
    <lineage>
        <taxon>Eukaryota</taxon>
        <taxon>Viridiplantae</taxon>
        <taxon>Streptophyta</taxon>
        <taxon>Embryophyta</taxon>
        <taxon>Tracheophyta</taxon>
        <taxon>Spermatophyta</taxon>
        <taxon>Magnoliopsida</taxon>
        <taxon>eudicotyledons</taxon>
        <taxon>Gunneridae</taxon>
        <taxon>Pentapetalae</taxon>
        <taxon>asterids</taxon>
        <taxon>campanulids</taxon>
        <taxon>Asterales</taxon>
        <taxon>Asteraceae</taxon>
        <taxon>Asteroideae</taxon>
        <taxon>Anthemideae</taxon>
        <taxon>Artemisiinae</taxon>
        <taxon>Artemisia</taxon>
    </lineage>
</organism>
<keyword evidence="2" id="KW-1185">Reference proteome</keyword>
<sequence>MDGDFSHYNAYSRVTYENLNRRYNSSCITFAFLTAAAPSKLLQQLLQCFFRYRGLTTSHYDITTFNPFTYSHDALKHKLLHFHIVKFTKVSILKWYSRSVRVKKILMRLIHTHAAPLSNYIPHDVYDGNHTMISSNTRNREEVDGSFVVPTQAINSSQHDIYILLVYDYFPKQGNGFTHHWQNTVAATTKEKEPHSLEIDPPLVTGLLFYYAMSGPGAIYVVSVVMGLCNGAHWAIVPSAASMKEVVSLIHIGS</sequence>
<dbReference type="STRING" id="35608.A0A2U1KJ71"/>
<reference evidence="1 2" key="1">
    <citation type="journal article" date="2018" name="Mol. Plant">
        <title>The genome of Artemisia annua provides insight into the evolution of Asteraceae family and artemisinin biosynthesis.</title>
        <authorList>
            <person name="Shen Q."/>
            <person name="Zhang L."/>
            <person name="Liao Z."/>
            <person name="Wang S."/>
            <person name="Yan T."/>
            <person name="Shi P."/>
            <person name="Liu M."/>
            <person name="Fu X."/>
            <person name="Pan Q."/>
            <person name="Wang Y."/>
            <person name="Lv Z."/>
            <person name="Lu X."/>
            <person name="Zhang F."/>
            <person name="Jiang W."/>
            <person name="Ma Y."/>
            <person name="Chen M."/>
            <person name="Hao X."/>
            <person name="Li L."/>
            <person name="Tang Y."/>
            <person name="Lv G."/>
            <person name="Zhou Y."/>
            <person name="Sun X."/>
            <person name="Brodelius P.E."/>
            <person name="Rose J.K.C."/>
            <person name="Tang K."/>
        </authorList>
    </citation>
    <scope>NUCLEOTIDE SEQUENCE [LARGE SCALE GENOMIC DNA]</scope>
    <source>
        <strain evidence="2">cv. Huhao1</strain>
        <tissue evidence="1">Leaf</tissue>
    </source>
</reference>
<dbReference type="EMBL" id="PKPP01017620">
    <property type="protein sequence ID" value="PWA36816.1"/>
    <property type="molecule type" value="Genomic_DNA"/>
</dbReference>
<gene>
    <name evidence="1" type="ORF">CTI12_AA596260</name>
</gene>
<proteinExistence type="predicted"/>
<evidence type="ECO:0000313" key="2">
    <source>
        <dbReference type="Proteomes" id="UP000245207"/>
    </source>
</evidence>
<name>A0A2U1KJ71_ARTAN</name>
<accession>A0A2U1KJ71</accession>
<dbReference type="AlphaFoldDB" id="A0A2U1KJ71"/>
<evidence type="ECO:0000313" key="1">
    <source>
        <dbReference type="EMBL" id="PWA36816.1"/>
    </source>
</evidence>